<dbReference type="SMART" id="SM00951">
    <property type="entry name" value="QLQ"/>
    <property type="match status" value="1"/>
</dbReference>
<evidence type="ECO:0000256" key="3">
    <source>
        <dbReference type="ARBA" id="ARBA00023242"/>
    </source>
</evidence>
<dbReference type="GO" id="GO:0005524">
    <property type="term" value="F:ATP binding"/>
    <property type="evidence" value="ECO:0007669"/>
    <property type="project" value="UniProtKB-UniRule"/>
</dbReference>
<name>A0A9R0K079_SPIOL</name>
<reference evidence="9" key="1">
    <citation type="journal article" date="2021" name="Nat. Commun.">
        <title>Genomic analyses provide insights into spinach domestication and the genetic basis of agronomic traits.</title>
        <authorList>
            <person name="Cai X."/>
            <person name="Sun X."/>
            <person name="Xu C."/>
            <person name="Sun H."/>
            <person name="Wang X."/>
            <person name="Ge C."/>
            <person name="Zhang Z."/>
            <person name="Wang Q."/>
            <person name="Fei Z."/>
            <person name="Jiao C."/>
            <person name="Wang Q."/>
        </authorList>
    </citation>
    <scope>NUCLEOTIDE SEQUENCE [LARGE SCALE GENOMIC DNA]</scope>
    <source>
        <strain evidence="9">cv. Varoflay</strain>
    </source>
</reference>
<evidence type="ECO:0000259" key="8">
    <source>
        <dbReference type="PROSITE" id="PS51667"/>
    </source>
</evidence>
<dbReference type="InterPro" id="IPR014977">
    <property type="entry name" value="WRC_dom"/>
</dbReference>
<reference evidence="10" key="2">
    <citation type="submission" date="2025-08" db="UniProtKB">
        <authorList>
            <consortium name="RefSeq"/>
        </authorList>
    </citation>
    <scope>IDENTIFICATION</scope>
    <source>
        <tissue evidence="10">Leaf</tissue>
    </source>
</reference>
<comment type="subcellular location">
    <subcellularLocation>
        <location evidence="1 5">Nucleus</location>
    </subcellularLocation>
</comment>
<keyword evidence="5" id="KW-0805">Transcription regulation</keyword>
<dbReference type="GeneID" id="110793111"/>
<accession>A0A9R0K079</accession>
<dbReference type="Pfam" id="PF08879">
    <property type="entry name" value="WRC"/>
    <property type="match status" value="1"/>
</dbReference>
<comment type="domain">
    <text evidence="5">The QLQ domain and WRC domain may be involved in protein-protein interaction and DNA-binding, respectively.</text>
</comment>
<dbReference type="OrthoDB" id="1927209at2759"/>
<dbReference type="GO" id="GO:0006355">
    <property type="term" value="P:regulation of DNA-templated transcription"/>
    <property type="evidence" value="ECO:0007669"/>
    <property type="project" value="InterPro"/>
</dbReference>
<feature type="domain" description="QLQ" evidence="7">
    <location>
        <begin position="10"/>
        <end position="45"/>
    </location>
</feature>
<dbReference type="PANTHER" id="PTHR31602">
    <property type="entry name" value="GROWTH-REGULATING FACTOR 5"/>
    <property type="match status" value="1"/>
</dbReference>
<feature type="region of interest" description="Disordered" evidence="6">
    <location>
        <begin position="111"/>
        <end position="143"/>
    </location>
</feature>
<sequence>MNRGSEGISPFTVSQWQELEHQALIYKYLIAGVSVPADLVLPIQNSFGTSSSSFFHRPTLGYCGRENSLYGIGIGIGYGKKIDPEPGRCRRTDGKKWRCAKEAYPDSKYCERHMNRGRSRSRKHVESHPLTTSSPSLSTATTSVSPLTQSLPLKYNTFASASSTAAPSVNPNQSQFQLDSIPYAIPTKPYSRHLQGSKPEAGEHQSFSQCSGGNRSLLMDSALDNTWSSTQMSSFSQSKPMNNSSLHDDYSHHSLINCEFGQTQPVKQGSRSLHPFFEEWPNNRDWSGLEDESANQVSFSTAQLSISVPMASDFSTSPQSTQES</sequence>
<feature type="compositionally biased region" description="Polar residues" evidence="6">
    <location>
        <begin position="205"/>
        <end position="214"/>
    </location>
</feature>
<protein>
    <recommendedName>
        <fullName evidence="5">Growth-regulating factor</fullName>
    </recommendedName>
</protein>
<comment type="caution">
    <text evidence="4">Lacks conserved residue(s) required for the propagation of feature annotation.</text>
</comment>
<dbReference type="InterPro" id="IPR031137">
    <property type="entry name" value="GRF"/>
</dbReference>
<dbReference type="Pfam" id="PF08880">
    <property type="entry name" value="QLQ"/>
    <property type="match status" value="1"/>
</dbReference>
<comment type="function">
    <text evidence="5">Transcription activator.</text>
</comment>
<dbReference type="PROSITE" id="PS51667">
    <property type="entry name" value="WRC"/>
    <property type="match status" value="1"/>
</dbReference>
<keyword evidence="5" id="KW-0804">Transcription</keyword>
<dbReference type="AlphaFoldDB" id="A0A9R0K079"/>
<evidence type="ECO:0000256" key="4">
    <source>
        <dbReference type="PROSITE-ProRule" id="PRU01002"/>
    </source>
</evidence>
<gene>
    <name evidence="10" type="primary">LOC110793111</name>
</gene>
<proteinExistence type="inferred from homology"/>
<evidence type="ECO:0000313" key="9">
    <source>
        <dbReference type="Proteomes" id="UP000813463"/>
    </source>
</evidence>
<dbReference type="PANTHER" id="PTHR31602:SF8">
    <property type="entry name" value="GROWTH-REGULATING FACTOR 5"/>
    <property type="match status" value="1"/>
</dbReference>
<evidence type="ECO:0000313" key="10">
    <source>
        <dbReference type="RefSeq" id="XP_021853645.1"/>
    </source>
</evidence>
<dbReference type="GO" id="GO:0006351">
    <property type="term" value="P:DNA-templated transcription"/>
    <property type="evidence" value="ECO:0007669"/>
    <property type="project" value="UniProtKB-UniRule"/>
</dbReference>
<evidence type="ECO:0000256" key="1">
    <source>
        <dbReference type="ARBA" id="ARBA00004123"/>
    </source>
</evidence>
<dbReference type="KEGG" id="soe:110793111"/>
<keyword evidence="9" id="KW-1185">Reference proteome</keyword>
<dbReference type="RefSeq" id="XP_021853645.1">
    <property type="nucleotide sequence ID" value="XM_021997953.2"/>
</dbReference>
<evidence type="ECO:0000259" key="7">
    <source>
        <dbReference type="PROSITE" id="PS51666"/>
    </source>
</evidence>
<evidence type="ECO:0000256" key="2">
    <source>
        <dbReference type="ARBA" id="ARBA00008122"/>
    </source>
</evidence>
<feature type="compositionally biased region" description="Low complexity" evidence="6">
    <location>
        <begin position="129"/>
        <end position="143"/>
    </location>
</feature>
<feature type="compositionally biased region" description="Basic residues" evidence="6">
    <location>
        <begin position="115"/>
        <end position="125"/>
    </location>
</feature>
<evidence type="ECO:0000256" key="5">
    <source>
        <dbReference type="RuleBase" id="RU367127"/>
    </source>
</evidence>
<organism evidence="9 10">
    <name type="scientific">Spinacia oleracea</name>
    <name type="common">Spinach</name>
    <dbReference type="NCBI Taxonomy" id="3562"/>
    <lineage>
        <taxon>Eukaryota</taxon>
        <taxon>Viridiplantae</taxon>
        <taxon>Streptophyta</taxon>
        <taxon>Embryophyta</taxon>
        <taxon>Tracheophyta</taxon>
        <taxon>Spermatophyta</taxon>
        <taxon>Magnoliopsida</taxon>
        <taxon>eudicotyledons</taxon>
        <taxon>Gunneridae</taxon>
        <taxon>Pentapetalae</taxon>
        <taxon>Caryophyllales</taxon>
        <taxon>Chenopodiaceae</taxon>
        <taxon>Chenopodioideae</taxon>
        <taxon>Anserineae</taxon>
        <taxon>Spinacia</taxon>
    </lineage>
</organism>
<comment type="similarity">
    <text evidence="2 5">Belongs to the GRF family.</text>
</comment>
<dbReference type="PROSITE" id="PS51666">
    <property type="entry name" value="QLQ"/>
    <property type="match status" value="1"/>
</dbReference>
<keyword evidence="3 5" id="KW-0539">Nucleus</keyword>
<feature type="domain" description="WRC" evidence="8">
    <location>
        <begin position="83"/>
        <end position="127"/>
    </location>
</feature>
<feature type="region of interest" description="Disordered" evidence="6">
    <location>
        <begin position="187"/>
        <end position="215"/>
    </location>
</feature>
<keyword evidence="5" id="KW-0010">Activator</keyword>
<dbReference type="GO" id="GO:0005634">
    <property type="term" value="C:nucleus"/>
    <property type="evidence" value="ECO:0007669"/>
    <property type="project" value="UniProtKB-SubCell"/>
</dbReference>
<dbReference type="GO" id="GO:0099402">
    <property type="term" value="P:plant organ development"/>
    <property type="evidence" value="ECO:0007669"/>
    <property type="project" value="UniProtKB-ARBA"/>
</dbReference>
<evidence type="ECO:0000256" key="6">
    <source>
        <dbReference type="SAM" id="MobiDB-lite"/>
    </source>
</evidence>
<dbReference type="Proteomes" id="UP000813463">
    <property type="component" value="Chromosome 3"/>
</dbReference>
<dbReference type="InterPro" id="IPR014978">
    <property type="entry name" value="Gln-Leu-Gln_QLQ"/>
</dbReference>